<protein>
    <submittedName>
        <fullName evidence="1">Uncharacterized protein</fullName>
    </submittedName>
</protein>
<sequence>MARLAPCSDRTAPDTGYRVELPRQGDAIGTVLRDAFDSDHGLPDDMMMLLRKMSARPATSRDH</sequence>
<keyword evidence="2" id="KW-1185">Reference proteome</keyword>
<reference evidence="1 2" key="1">
    <citation type="submission" date="2016-08" db="EMBL/GenBank/DDBJ databases">
        <title>Draft genome of the agarase producing Sphingomonas sp. MCT13.</title>
        <authorList>
            <person name="D'Andrea M.M."/>
            <person name="Rossolini G.M."/>
            <person name="Thaller M.C."/>
        </authorList>
    </citation>
    <scope>NUCLEOTIDE SEQUENCE [LARGE SCALE GENOMIC DNA]</scope>
    <source>
        <strain evidence="1 2">MCT13</strain>
    </source>
</reference>
<dbReference type="OrthoDB" id="7574271at2"/>
<dbReference type="EMBL" id="MDDS01000013">
    <property type="protein sequence ID" value="ODP38582.1"/>
    <property type="molecule type" value="Genomic_DNA"/>
</dbReference>
<evidence type="ECO:0000313" key="1">
    <source>
        <dbReference type="EMBL" id="ODP38582.1"/>
    </source>
</evidence>
<dbReference type="RefSeq" id="WP_069319671.1">
    <property type="nucleotide sequence ID" value="NZ_MDDS01000013.1"/>
</dbReference>
<accession>A0A1E3LXN9</accession>
<dbReference type="Proteomes" id="UP000094487">
    <property type="component" value="Unassembled WGS sequence"/>
</dbReference>
<comment type="caution">
    <text evidence="1">The sequence shown here is derived from an EMBL/GenBank/DDBJ whole genome shotgun (WGS) entry which is preliminary data.</text>
</comment>
<proteinExistence type="predicted"/>
<evidence type="ECO:0000313" key="2">
    <source>
        <dbReference type="Proteomes" id="UP000094487"/>
    </source>
</evidence>
<gene>
    <name evidence="1" type="ORF">BFL28_00620</name>
</gene>
<organism evidence="1 2">
    <name type="scientific">Sphingomonas turrisvirgatae</name>
    <dbReference type="NCBI Taxonomy" id="1888892"/>
    <lineage>
        <taxon>Bacteria</taxon>
        <taxon>Pseudomonadati</taxon>
        <taxon>Pseudomonadota</taxon>
        <taxon>Alphaproteobacteria</taxon>
        <taxon>Sphingomonadales</taxon>
        <taxon>Sphingomonadaceae</taxon>
        <taxon>Sphingomonas</taxon>
    </lineage>
</organism>
<dbReference type="AlphaFoldDB" id="A0A1E3LXN9"/>
<dbReference type="STRING" id="1888892.BFL28_00620"/>
<name>A0A1E3LXN9_9SPHN</name>